<dbReference type="OrthoDB" id="10602071at2759"/>
<organism evidence="2 3">
    <name type="scientific">Hyaloscypha variabilis (strain UAMH 11265 / GT02V1 / F)</name>
    <name type="common">Meliniomyces variabilis</name>
    <dbReference type="NCBI Taxonomy" id="1149755"/>
    <lineage>
        <taxon>Eukaryota</taxon>
        <taxon>Fungi</taxon>
        <taxon>Dikarya</taxon>
        <taxon>Ascomycota</taxon>
        <taxon>Pezizomycotina</taxon>
        <taxon>Leotiomycetes</taxon>
        <taxon>Helotiales</taxon>
        <taxon>Hyaloscyphaceae</taxon>
        <taxon>Hyaloscypha</taxon>
        <taxon>Hyaloscypha variabilis</taxon>
    </lineage>
</organism>
<dbReference type="Proteomes" id="UP000235786">
    <property type="component" value="Unassembled WGS sequence"/>
</dbReference>
<gene>
    <name evidence="2" type="ORF">L207DRAFT_208558</name>
</gene>
<keyword evidence="3" id="KW-1185">Reference proteome</keyword>
<reference evidence="2 3" key="1">
    <citation type="submission" date="2016-04" db="EMBL/GenBank/DDBJ databases">
        <title>A degradative enzymes factory behind the ericoid mycorrhizal symbiosis.</title>
        <authorList>
            <consortium name="DOE Joint Genome Institute"/>
            <person name="Martino E."/>
            <person name="Morin E."/>
            <person name="Grelet G."/>
            <person name="Kuo A."/>
            <person name="Kohler A."/>
            <person name="Daghino S."/>
            <person name="Barry K."/>
            <person name="Choi C."/>
            <person name="Cichocki N."/>
            <person name="Clum A."/>
            <person name="Copeland A."/>
            <person name="Hainaut M."/>
            <person name="Haridas S."/>
            <person name="Labutti K."/>
            <person name="Lindquist E."/>
            <person name="Lipzen A."/>
            <person name="Khouja H.-R."/>
            <person name="Murat C."/>
            <person name="Ohm R."/>
            <person name="Olson A."/>
            <person name="Spatafora J."/>
            <person name="Veneault-Fourrey C."/>
            <person name="Henrissat B."/>
            <person name="Grigoriev I."/>
            <person name="Martin F."/>
            <person name="Perotto S."/>
        </authorList>
    </citation>
    <scope>NUCLEOTIDE SEQUENCE [LARGE SCALE GENOMIC DNA]</scope>
    <source>
        <strain evidence="2 3">F</strain>
    </source>
</reference>
<proteinExistence type="predicted"/>
<evidence type="ECO:0000313" key="3">
    <source>
        <dbReference type="Proteomes" id="UP000235786"/>
    </source>
</evidence>
<accession>A0A2J6S676</accession>
<dbReference type="EMBL" id="KZ613939">
    <property type="protein sequence ID" value="PMD46269.1"/>
    <property type="molecule type" value="Genomic_DNA"/>
</dbReference>
<dbReference type="AlphaFoldDB" id="A0A2J6S676"/>
<sequence length="211" mass="23884">MQPMSSHGRHFEAASKSKVELGPPARERPPSLPLASWSPAIRILQHWIDRPQTAPWMAFRPNSMIASRRLPSFPSLSPHGPNLTLPTCEFTLILGRLSIIAVSNASCPRLRPCTPTMLFTRRALPHPGLWLWGPRGTFCPDPDLARDGMLQDASALDCEWTWSHGRREESTWRRRIKTTYQNHLRRGQGIMVLRSLGSMPPRTSWNPGHTC</sequence>
<evidence type="ECO:0000256" key="1">
    <source>
        <dbReference type="SAM" id="MobiDB-lite"/>
    </source>
</evidence>
<evidence type="ECO:0000313" key="2">
    <source>
        <dbReference type="EMBL" id="PMD46269.1"/>
    </source>
</evidence>
<feature type="region of interest" description="Disordered" evidence="1">
    <location>
        <begin position="1"/>
        <end position="33"/>
    </location>
</feature>
<name>A0A2J6S676_HYAVF</name>
<feature type="compositionally biased region" description="Basic and acidic residues" evidence="1">
    <location>
        <begin position="9"/>
        <end position="29"/>
    </location>
</feature>
<protein>
    <submittedName>
        <fullName evidence="2">Uncharacterized protein</fullName>
    </submittedName>
</protein>